<name>A0A931B8B7_9ACTN</name>
<dbReference type="AlphaFoldDB" id="A0A931B8B7"/>
<accession>A0A931B8B7</accession>
<evidence type="ECO:0000313" key="1">
    <source>
        <dbReference type="EMBL" id="MBF9072058.1"/>
    </source>
</evidence>
<proteinExistence type="predicted"/>
<organism evidence="1 2">
    <name type="scientific">Streptacidiphilus fuscans</name>
    <dbReference type="NCBI Taxonomy" id="2789292"/>
    <lineage>
        <taxon>Bacteria</taxon>
        <taxon>Bacillati</taxon>
        <taxon>Actinomycetota</taxon>
        <taxon>Actinomycetes</taxon>
        <taxon>Kitasatosporales</taxon>
        <taxon>Streptomycetaceae</taxon>
        <taxon>Streptacidiphilus</taxon>
    </lineage>
</organism>
<keyword evidence="2" id="KW-1185">Reference proteome</keyword>
<dbReference type="Proteomes" id="UP000657385">
    <property type="component" value="Unassembled WGS sequence"/>
</dbReference>
<reference evidence="1" key="1">
    <citation type="submission" date="2020-11" db="EMBL/GenBank/DDBJ databases">
        <title>Isolation and identification of active actinomycetes.</title>
        <authorList>
            <person name="Yu B."/>
        </authorList>
    </citation>
    <scope>NUCLEOTIDE SEQUENCE</scope>
    <source>
        <strain evidence="1">NEAU-YB345</strain>
    </source>
</reference>
<dbReference type="RefSeq" id="WP_196197220.1">
    <property type="nucleotide sequence ID" value="NZ_JADPRT010000014.1"/>
</dbReference>
<evidence type="ECO:0000313" key="2">
    <source>
        <dbReference type="Proteomes" id="UP000657385"/>
    </source>
</evidence>
<protein>
    <submittedName>
        <fullName evidence="1">Uncharacterized protein</fullName>
    </submittedName>
</protein>
<comment type="caution">
    <text evidence="1">The sequence shown here is derived from an EMBL/GenBank/DDBJ whole genome shotgun (WGS) entry which is preliminary data.</text>
</comment>
<gene>
    <name evidence="1" type="ORF">I2501_28940</name>
</gene>
<dbReference type="EMBL" id="JADPRT010000014">
    <property type="protein sequence ID" value="MBF9072058.1"/>
    <property type="molecule type" value="Genomic_DNA"/>
</dbReference>
<sequence length="65" mass="7088">MQHACGTCGQPAVIIDRDTRSPWCLPCATDLFRTGDPVTDYLPLDGAEAYADLLARGTSSTLRFR</sequence>